<name>A0A3P1AQK3_9FLAO</name>
<dbReference type="Pfam" id="PF06965">
    <property type="entry name" value="Na_H_antiport_1"/>
    <property type="match status" value="1"/>
</dbReference>
<dbReference type="Gene3D" id="1.20.1530.10">
    <property type="entry name" value="Na+/H+ antiporter like domain"/>
    <property type="match status" value="1"/>
</dbReference>
<dbReference type="AlphaFoldDB" id="A0A3P1AQK3"/>
<sequence length="75" mass="8561">MKIWQLPEGSDFKHILGISFLAGIGFTMSIFFQIFPLTSQFFINDANLDVLVSSLLAGLIDFIILRDVRRSKKRL</sequence>
<gene>
    <name evidence="2" type="ORF">EG242_12865</name>
</gene>
<dbReference type="InterPro" id="IPR004670">
    <property type="entry name" value="NhaA"/>
</dbReference>
<dbReference type="EMBL" id="RQTJ01000036">
    <property type="protein sequence ID" value="RRA91207.1"/>
    <property type="molecule type" value="Genomic_DNA"/>
</dbReference>
<keyword evidence="3" id="KW-1185">Reference proteome</keyword>
<keyword evidence="1" id="KW-1133">Transmembrane helix</keyword>
<evidence type="ECO:0000313" key="2">
    <source>
        <dbReference type="EMBL" id="RRA91207.1"/>
    </source>
</evidence>
<keyword evidence="1" id="KW-0812">Transmembrane</keyword>
<dbReference type="InterPro" id="IPR023171">
    <property type="entry name" value="Na/H_antiporter_dom_sf"/>
</dbReference>
<dbReference type="GO" id="GO:0016020">
    <property type="term" value="C:membrane"/>
    <property type="evidence" value="ECO:0007669"/>
    <property type="project" value="InterPro"/>
</dbReference>
<organism evidence="2 3">
    <name type="scientific">Paenimyroides viscosum</name>
    <dbReference type="NCBI Taxonomy" id="2488729"/>
    <lineage>
        <taxon>Bacteria</taxon>
        <taxon>Pseudomonadati</taxon>
        <taxon>Bacteroidota</taxon>
        <taxon>Flavobacteriia</taxon>
        <taxon>Flavobacteriales</taxon>
        <taxon>Flavobacteriaceae</taxon>
        <taxon>Paenimyroides</taxon>
    </lineage>
</organism>
<dbReference type="GO" id="GO:0006814">
    <property type="term" value="P:sodium ion transport"/>
    <property type="evidence" value="ECO:0007669"/>
    <property type="project" value="InterPro"/>
</dbReference>
<reference evidence="2 3" key="1">
    <citation type="submission" date="2018-11" db="EMBL/GenBank/DDBJ databases">
        <title>Flavobacterium sp. nov., YIM 102796 draft genome.</title>
        <authorList>
            <person name="Li G."/>
            <person name="Jiang Y."/>
        </authorList>
    </citation>
    <scope>NUCLEOTIDE SEQUENCE [LARGE SCALE GENOMIC DNA]</scope>
    <source>
        <strain evidence="2 3">YIM 102796</strain>
    </source>
</reference>
<proteinExistence type="predicted"/>
<evidence type="ECO:0000313" key="3">
    <source>
        <dbReference type="Proteomes" id="UP000268372"/>
    </source>
</evidence>
<evidence type="ECO:0000256" key="1">
    <source>
        <dbReference type="SAM" id="Phobius"/>
    </source>
</evidence>
<dbReference type="GO" id="GO:0006885">
    <property type="term" value="P:regulation of pH"/>
    <property type="evidence" value="ECO:0007669"/>
    <property type="project" value="InterPro"/>
</dbReference>
<accession>A0A3P1AQK3</accession>
<comment type="caution">
    <text evidence="2">The sequence shown here is derived from an EMBL/GenBank/DDBJ whole genome shotgun (WGS) entry which is preliminary data.</text>
</comment>
<keyword evidence="1" id="KW-0472">Membrane</keyword>
<feature type="transmembrane region" description="Helical" evidence="1">
    <location>
        <begin position="12"/>
        <end position="34"/>
    </location>
</feature>
<dbReference type="OrthoDB" id="9808135at2"/>
<protein>
    <submittedName>
        <fullName evidence="2">Uncharacterized protein</fullName>
    </submittedName>
</protein>
<dbReference type="Proteomes" id="UP000268372">
    <property type="component" value="Unassembled WGS sequence"/>
</dbReference>